<dbReference type="InterPro" id="IPR029063">
    <property type="entry name" value="SAM-dependent_MTases_sf"/>
</dbReference>
<evidence type="ECO:0000256" key="4">
    <source>
        <dbReference type="PIRNR" id="PIRNR037755"/>
    </source>
</evidence>
<evidence type="ECO:0000313" key="7">
    <source>
        <dbReference type="WBParaSite" id="TREG1_17090.1"/>
    </source>
</evidence>
<proteinExistence type="inferred from homology"/>
<dbReference type="InterPro" id="IPR013217">
    <property type="entry name" value="Methyltransf_12"/>
</dbReference>
<dbReference type="GO" id="GO:0032259">
    <property type="term" value="P:methylation"/>
    <property type="evidence" value="ECO:0007669"/>
    <property type="project" value="UniProtKB-KW"/>
</dbReference>
<dbReference type="Pfam" id="PF08242">
    <property type="entry name" value="Methyltransf_12"/>
    <property type="match status" value="1"/>
</dbReference>
<dbReference type="InterPro" id="IPR026113">
    <property type="entry name" value="METTL2/6/8-like"/>
</dbReference>
<protein>
    <recommendedName>
        <fullName evidence="4">tRNA N(3)-methylcytidine methyltransferase</fullName>
        <ecNumber evidence="4">2.1.1.-</ecNumber>
    </recommendedName>
</protein>
<accession>A0AA85JHJ3</accession>
<dbReference type="AlphaFoldDB" id="A0AA85JHJ3"/>
<evidence type="ECO:0000256" key="3">
    <source>
        <dbReference type="ARBA" id="ARBA00022679"/>
    </source>
</evidence>
<organism evidence="6 7">
    <name type="scientific">Trichobilharzia regenti</name>
    <name type="common">Nasal bird schistosome</name>
    <dbReference type="NCBI Taxonomy" id="157069"/>
    <lineage>
        <taxon>Eukaryota</taxon>
        <taxon>Metazoa</taxon>
        <taxon>Spiralia</taxon>
        <taxon>Lophotrochozoa</taxon>
        <taxon>Platyhelminthes</taxon>
        <taxon>Trematoda</taxon>
        <taxon>Digenea</taxon>
        <taxon>Strigeidida</taxon>
        <taxon>Schistosomatoidea</taxon>
        <taxon>Schistosomatidae</taxon>
        <taxon>Trichobilharzia</taxon>
    </lineage>
</organism>
<dbReference type="PANTHER" id="PTHR22809:SF11">
    <property type="entry name" value="TRNA N(3)-METHYLCYTIDINE METHYLTRANSFERASE METTL2"/>
    <property type="match status" value="1"/>
</dbReference>
<evidence type="ECO:0000256" key="2">
    <source>
        <dbReference type="ARBA" id="ARBA00022603"/>
    </source>
</evidence>
<dbReference type="EC" id="2.1.1.-" evidence="4"/>
<comment type="similarity">
    <text evidence="1 4">Belongs to the methyltransferase superfamily. METL family.</text>
</comment>
<keyword evidence="6" id="KW-1185">Reference proteome</keyword>
<name>A0AA85JHJ3_TRIRE</name>
<dbReference type="PIRSF" id="PIRSF037755">
    <property type="entry name" value="Mettl2_prd"/>
    <property type="match status" value="1"/>
</dbReference>
<feature type="domain" description="Methyltransferase type 12" evidence="5">
    <location>
        <begin position="108"/>
        <end position="211"/>
    </location>
</feature>
<dbReference type="PANTHER" id="PTHR22809">
    <property type="entry name" value="METHYLTRANSFERASE-RELATED"/>
    <property type="match status" value="1"/>
</dbReference>
<evidence type="ECO:0000313" key="6">
    <source>
        <dbReference type="Proteomes" id="UP000050795"/>
    </source>
</evidence>
<keyword evidence="2 4" id="KW-0489">Methyltransferase</keyword>
<reference evidence="7" key="2">
    <citation type="submission" date="2023-11" db="UniProtKB">
        <authorList>
            <consortium name="WormBaseParasite"/>
        </authorList>
    </citation>
    <scope>IDENTIFICATION</scope>
</reference>
<dbReference type="Proteomes" id="UP000050795">
    <property type="component" value="Unassembled WGS sequence"/>
</dbReference>
<reference evidence="6" key="1">
    <citation type="submission" date="2022-06" db="EMBL/GenBank/DDBJ databases">
        <authorList>
            <person name="Berger JAMES D."/>
            <person name="Berger JAMES D."/>
        </authorList>
    </citation>
    <scope>NUCLEOTIDE SEQUENCE [LARGE SCALE GENOMIC DNA]</scope>
</reference>
<dbReference type="GO" id="GO:0052735">
    <property type="term" value="F:tRNA (cytidine-3-)-methyltransferase activity"/>
    <property type="evidence" value="ECO:0007669"/>
    <property type="project" value="TreeGrafter"/>
</dbReference>
<dbReference type="Gene3D" id="3.40.50.150">
    <property type="entry name" value="Vaccinia Virus protein VP39"/>
    <property type="match status" value="1"/>
</dbReference>
<dbReference type="WBParaSite" id="TREG1_17090.1">
    <property type="protein sequence ID" value="TREG1_17090.1"/>
    <property type="gene ID" value="TREG1_17090"/>
</dbReference>
<dbReference type="CDD" id="cd02440">
    <property type="entry name" value="AdoMet_MTases"/>
    <property type="match status" value="1"/>
</dbReference>
<sequence length="272" mass="31786">MDCDSNNSDNRSSFGCRYLTVDSDVYEHNAWDIIQWTEEQENLAKERILLNSTERLPEDSQEKTEILAQEYWDKFYSHHKDKFFKDRKWMEKEFSELFCSTSSSMHIMEVGCGVGNTILPILRLVKNPDLFIYASDFSAQALSILTHSDGYDSSRCVAFTYDITKTTEEIPCPRNSLDYLILVFVLSAVNPELFPSVIRNLVTYLKPGGVLLFRDYGRYDLAQLRFKNGQCLKDNFYMRLDGTRFIFSRKKSYMNCLSMLVWRKFKIKLIAG</sequence>
<evidence type="ECO:0000256" key="1">
    <source>
        <dbReference type="ARBA" id="ARBA00009725"/>
    </source>
</evidence>
<evidence type="ECO:0000259" key="5">
    <source>
        <dbReference type="Pfam" id="PF08242"/>
    </source>
</evidence>
<dbReference type="SUPFAM" id="SSF53335">
    <property type="entry name" value="S-adenosyl-L-methionine-dependent methyltransferases"/>
    <property type="match status" value="1"/>
</dbReference>
<comment type="function">
    <text evidence="4">S-adenosyl-L-methionine-dependent methyltransferase.</text>
</comment>
<keyword evidence="3 4" id="KW-0808">Transferase</keyword>